<accession>A0A6H0UAQ8</accession>
<protein>
    <submittedName>
        <fullName evidence="1">Uncharacterized protein</fullName>
    </submittedName>
</protein>
<reference evidence="1 2" key="1">
    <citation type="submission" date="2019-12" db="EMBL/GenBank/DDBJ databases">
        <title>Whole genome sequences of Lactococcus raffinolactis strains isolated from sewage.</title>
        <authorList>
            <person name="Ybazeta G."/>
            <person name="Ross M."/>
            <person name="Brabant-Kirwan D."/>
            <person name="Saleh M."/>
            <person name="Dillon J.A."/>
            <person name="Splinter K."/>
            <person name="Nokhbeh R."/>
        </authorList>
    </citation>
    <scope>NUCLEOTIDE SEQUENCE [LARGE SCALE GENOMIC DNA]</scope>
    <source>
        <strain evidence="1 2">Lr_19_5</strain>
    </source>
</reference>
<name>A0A6H0UAQ8_9LACT</name>
<gene>
    <name evidence="1" type="ORF">GU336_01010</name>
</gene>
<proteinExistence type="predicted"/>
<dbReference type="EMBL" id="CP047616">
    <property type="protein sequence ID" value="QIW52852.1"/>
    <property type="molecule type" value="Genomic_DNA"/>
</dbReference>
<dbReference type="Proteomes" id="UP000501945">
    <property type="component" value="Chromosome"/>
</dbReference>
<sequence length="246" mass="28712">MGSNSIDNLEDFLEALSSTISFSDIKSKFCLLNRKVSRKELSHFERTIQQKNSRDLDDISNALSRLKDSYEKDYEDFVVQEKIDIEEYNFLRRKQQAINTSKLPTNGSLKDLNNALIEVTETVLNGYNFNIDVANLNIFITIVDYEYRYRDSFQRMESELIEKTDKYLETRGKELIKADSTYKNKVKDIIKLEGKELLSDAFFVKDLKTIFKLFGGIIVIIVTTLAIKNFQDVIEVCKNLWELYTK</sequence>
<evidence type="ECO:0000313" key="1">
    <source>
        <dbReference type="EMBL" id="QIW52852.1"/>
    </source>
</evidence>
<dbReference type="RefSeq" id="WP_167838281.1">
    <property type="nucleotide sequence ID" value="NZ_CP047616.1"/>
</dbReference>
<organism evidence="1 2">
    <name type="scientific">Pseudolactococcus raffinolactis</name>
    <dbReference type="NCBI Taxonomy" id="1366"/>
    <lineage>
        <taxon>Bacteria</taxon>
        <taxon>Bacillati</taxon>
        <taxon>Bacillota</taxon>
        <taxon>Bacilli</taxon>
        <taxon>Lactobacillales</taxon>
        <taxon>Streptococcaceae</taxon>
        <taxon>Pseudolactococcus</taxon>
    </lineage>
</organism>
<dbReference type="AlphaFoldDB" id="A0A6H0UAQ8"/>
<evidence type="ECO:0000313" key="2">
    <source>
        <dbReference type="Proteomes" id="UP000501945"/>
    </source>
</evidence>